<feature type="binding site" evidence="11">
    <location>
        <position position="299"/>
    </location>
    <ligand>
        <name>S-adenosyl-L-methionine</name>
        <dbReference type="ChEBI" id="CHEBI:59789"/>
    </ligand>
</feature>
<evidence type="ECO:0000313" key="14">
    <source>
        <dbReference type="EMBL" id="GAB66387.1"/>
    </source>
</evidence>
<feature type="region of interest" description="Disordered" evidence="12">
    <location>
        <begin position="102"/>
        <end position="128"/>
    </location>
</feature>
<dbReference type="SUPFAM" id="SSF53335">
    <property type="entry name" value="S-adenosyl-L-methionine-dependent methyltransferases"/>
    <property type="match status" value="1"/>
</dbReference>
<evidence type="ECO:0000256" key="3">
    <source>
        <dbReference type="ARBA" id="ARBA00022603"/>
    </source>
</evidence>
<dbReference type="PANTHER" id="PTHR22808">
    <property type="entry name" value="NCL1 YEAST -RELATED NOL1/NOP2/FMU SUN DOMAIN-CONTAINING"/>
    <property type="match status" value="1"/>
</dbReference>
<evidence type="ECO:0000256" key="4">
    <source>
        <dbReference type="ARBA" id="ARBA00022679"/>
    </source>
</evidence>
<sequence>MKCSGKVGYFFNLKREYGEKRAATLLRTLEEEKTVQGAFITDFVKVDYFNLTKILLFMVRTNKVETSFDGLYVDGAYAHLLTHRGVAVSSQGEGQKGVIPSAGAERGEAECSAGGNPKEVNTVGGNSKEVSTVGVNTVEVNTEEANPRETQKERHPWGGENPSVKENPSGGTAPINPHPAENCEKIIIHNSEILNADDIMKQDGEVENINKAIYYLNPCSVLSAYFLDVQKNENVLDMCASPGGKSLVIANQLFGYDSSPVKRIKNMEYLKDGSIQITCSLDMVNYYATKRQGFFVANEFNRIRYERLKQVLSKQLPKDLLSSNNFHITNYNGLNMNSFLRFPKFHKILLDVPCSTDEHLMKKKKNLLNKWTDKVIKNNASIQFELLCNSFQLLHTNGTLVYSTCALSHHENDYVIEKFLKKYKKQVQIVDFVKEEYQKRFPRDDCDRFFSASFGGQSVGEDPTHDVTLSEGEHNCEQRGNEHIDRCSQHGNRPTGGDSVPSDGPSTHFLSFFEKTKYGYISLPDRSPFGILYICKIRKI</sequence>
<feature type="active site" description="Nucleophile" evidence="11">
    <location>
        <position position="405"/>
    </location>
</feature>
<dbReference type="GeneID" id="14692741"/>
<gene>
    <name evidence="14" type="ORF">PCYB_091730</name>
</gene>
<keyword evidence="8" id="KW-0496">Mitochondrion</keyword>
<evidence type="ECO:0000313" key="15">
    <source>
        <dbReference type="Proteomes" id="UP000006319"/>
    </source>
</evidence>
<evidence type="ECO:0000256" key="1">
    <source>
        <dbReference type="ARBA" id="ARBA00004173"/>
    </source>
</evidence>
<feature type="compositionally biased region" description="Basic and acidic residues" evidence="12">
    <location>
        <begin position="145"/>
        <end position="157"/>
    </location>
</feature>
<dbReference type="KEGG" id="pcy:PCYB_091730"/>
<feature type="binding site" evidence="11">
    <location>
        <position position="351"/>
    </location>
    <ligand>
        <name>S-adenosyl-L-methionine</name>
        <dbReference type="ChEBI" id="CHEBI:59789"/>
    </ligand>
</feature>
<evidence type="ECO:0000256" key="12">
    <source>
        <dbReference type="SAM" id="MobiDB-lite"/>
    </source>
</evidence>
<dbReference type="GO" id="GO:0031167">
    <property type="term" value="P:rRNA methylation"/>
    <property type="evidence" value="ECO:0007669"/>
    <property type="project" value="TreeGrafter"/>
</dbReference>
<dbReference type="InterPro" id="IPR029063">
    <property type="entry name" value="SAM-dependent_MTases_sf"/>
</dbReference>
<dbReference type="EMBL" id="DF157101">
    <property type="protein sequence ID" value="GAB66387.1"/>
    <property type="molecule type" value="Genomic_DNA"/>
</dbReference>
<keyword evidence="15" id="KW-1185">Reference proteome</keyword>
<keyword evidence="5 11" id="KW-0949">S-adenosyl-L-methionine</keyword>
<dbReference type="GO" id="GO:0005762">
    <property type="term" value="C:mitochondrial large ribosomal subunit"/>
    <property type="evidence" value="ECO:0007669"/>
    <property type="project" value="TreeGrafter"/>
</dbReference>
<evidence type="ECO:0000256" key="8">
    <source>
        <dbReference type="ARBA" id="ARBA00023128"/>
    </source>
</evidence>
<dbReference type="InterPro" id="IPR001678">
    <property type="entry name" value="MeTrfase_RsmB-F_NOP2_dom"/>
</dbReference>
<dbReference type="Gene3D" id="3.40.50.150">
    <property type="entry name" value="Vaccinia Virus protein VP39"/>
    <property type="match status" value="1"/>
</dbReference>
<dbReference type="OrthoDB" id="427002at2759"/>
<accession>K6VB24</accession>
<dbReference type="OMA" id="MKCSGKV"/>
<dbReference type="PhylomeDB" id="K6VB24"/>
<evidence type="ECO:0000256" key="5">
    <source>
        <dbReference type="ARBA" id="ARBA00022691"/>
    </source>
</evidence>
<evidence type="ECO:0000256" key="2">
    <source>
        <dbReference type="ARBA" id="ARBA00022552"/>
    </source>
</evidence>
<feature type="domain" description="SAM-dependent MTase RsmB/NOP-type" evidence="13">
    <location>
        <begin position="121"/>
        <end position="457"/>
    </location>
</feature>
<comment type="similarity">
    <text evidence="11">Belongs to the class I-like SAM-binding methyltransferase superfamily. RsmB/NOP family.</text>
</comment>
<evidence type="ECO:0000256" key="10">
    <source>
        <dbReference type="ARBA" id="ARBA00049302"/>
    </source>
</evidence>
<evidence type="ECO:0000256" key="11">
    <source>
        <dbReference type="PROSITE-ProRule" id="PRU01023"/>
    </source>
</evidence>
<name>K6VB24_PLACD</name>
<proteinExistence type="inferred from homology"/>
<keyword evidence="2" id="KW-0698">rRNA processing</keyword>
<evidence type="ECO:0000256" key="7">
    <source>
        <dbReference type="ARBA" id="ARBA00022946"/>
    </source>
</evidence>
<keyword evidence="7" id="KW-0809">Transit peptide</keyword>
<organism evidence="14 15">
    <name type="scientific">Plasmodium cynomolgi (strain B)</name>
    <dbReference type="NCBI Taxonomy" id="1120755"/>
    <lineage>
        <taxon>Eukaryota</taxon>
        <taxon>Sar</taxon>
        <taxon>Alveolata</taxon>
        <taxon>Apicomplexa</taxon>
        <taxon>Aconoidasida</taxon>
        <taxon>Haemosporida</taxon>
        <taxon>Plasmodiidae</taxon>
        <taxon>Plasmodium</taxon>
        <taxon>Plasmodium (Plasmodium)</taxon>
    </lineage>
</organism>
<keyword evidence="3 11" id="KW-0489">Methyltransferase</keyword>
<comment type="catalytic activity">
    <reaction evidence="10">
        <text>a cytidine in rRNA + S-adenosyl-L-methionine = a 5-methylcytidine in rRNA + S-adenosyl-L-homocysteine + H(+)</text>
        <dbReference type="Rhea" id="RHEA:61484"/>
        <dbReference type="Rhea" id="RHEA-COMP:15836"/>
        <dbReference type="Rhea" id="RHEA-COMP:15837"/>
        <dbReference type="ChEBI" id="CHEBI:15378"/>
        <dbReference type="ChEBI" id="CHEBI:57856"/>
        <dbReference type="ChEBI" id="CHEBI:59789"/>
        <dbReference type="ChEBI" id="CHEBI:74483"/>
        <dbReference type="ChEBI" id="CHEBI:82748"/>
    </reaction>
</comment>
<reference evidence="14 15" key="1">
    <citation type="journal article" date="2012" name="Nat. Genet.">
        <title>Plasmodium cynomolgi genome sequences provide insight into Plasmodium vivax and the monkey malaria clade.</title>
        <authorList>
            <person name="Tachibana S."/>
            <person name="Sullivan S.A."/>
            <person name="Kawai S."/>
            <person name="Nakamura S."/>
            <person name="Kim H.R."/>
            <person name="Goto N."/>
            <person name="Arisue N."/>
            <person name="Palacpac N.M.Q."/>
            <person name="Honma H."/>
            <person name="Yagi M."/>
            <person name="Tougan T."/>
            <person name="Katakai Y."/>
            <person name="Kaneko O."/>
            <person name="Mita T."/>
            <person name="Kita K."/>
            <person name="Yasutomi Y."/>
            <person name="Sutton P.L."/>
            <person name="Shakhbatyan R."/>
            <person name="Horii T."/>
            <person name="Yasunaga T."/>
            <person name="Barnwell J.W."/>
            <person name="Escalante A.A."/>
            <person name="Carlton J.M."/>
            <person name="Tanabe K."/>
        </authorList>
    </citation>
    <scope>NUCLEOTIDE SEQUENCE [LARGE SCALE GENOMIC DNA]</scope>
    <source>
        <strain evidence="14 15">B</strain>
    </source>
</reference>
<dbReference type="VEuPathDB" id="PlasmoDB:PCYB_091730"/>
<dbReference type="AlphaFoldDB" id="K6VB24"/>
<feature type="region of interest" description="Disordered" evidence="12">
    <location>
        <begin position="141"/>
        <end position="179"/>
    </location>
</feature>
<evidence type="ECO:0000259" key="13">
    <source>
        <dbReference type="PROSITE" id="PS51686"/>
    </source>
</evidence>
<dbReference type="Pfam" id="PF01189">
    <property type="entry name" value="Methyltr_RsmB-F"/>
    <property type="match status" value="1"/>
</dbReference>
<dbReference type="GO" id="GO:0008173">
    <property type="term" value="F:RNA methyltransferase activity"/>
    <property type="evidence" value="ECO:0007669"/>
    <property type="project" value="InterPro"/>
</dbReference>
<comment type="subcellular location">
    <subcellularLocation>
        <location evidence="1">Mitochondrion</location>
    </subcellularLocation>
</comment>
<dbReference type="PROSITE" id="PS51686">
    <property type="entry name" value="SAM_MT_RSMB_NOP"/>
    <property type="match status" value="1"/>
</dbReference>
<dbReference type="PANTHER" id="PTHR22808:SF3">
    <property type="entry name" value="5-METHYLCYTOSINE RRNA METHYLTRANSFERASE NSUN4"/>
    <property type="match status" value="1"/>
</dbReference>
<evidence type="ECO:0000256" key="6">
    <source>
        <dbReference type="ARBA" id="ARBA00022884"/>
    </source>
</evidence>
<protein>
    <recommendedName>
        <fullName evidence="9">NOL1/NOP2/Sun domain family member 4</fullName>
    </recommendedName>
</protein>
<dbReference type="GO" id="GO:0003723">
    <property type="term" value="F:RNA binding"/>
    <property type="evidence" value="ECO:0007669"/>
    <property type="project" value="UniProtKB-UniRule"/>
</dbReference>
<dbReference type="PRINTS" id="PR02008">
    <property type="entry name" value="RCMTFAMILY"/>
</dbReference>
<comment type="caution">
    <text evidence="11">Lacks conserved residue(s) required for the propagation of feature annotation.</text>
</comment>
<dbReference type="InterPro" id="IPR049560">
    <property type="entry name" value="MeTrfase_RsmB-F_NOP2_cat"/>
</dbReference>
<dbReference type="RefSeq" id="XP_004222334.1">
    <property type="nucleotide sequence ID" value="XM_004222286.1"/>
</dbReference>
<dbReference type="eggNOG" id="KOG2198">
    <property type="taxonomic scope" value="Eukaryota"/>
</dbReference>
<keyword evidence="6 11" id="KW-0694">RNA-binding</keyword>
<dbReference type="Proteomes" id="UP000006319">
    <property type="component" value="Chromosome 9"/>
</dbReference>
<evidence type="ECO:0000256" key="9">
    <source>
        <dbReference type="ARBA" id="ARBA00042050"/>
    </source>
</evidence>
<dbReference type="InterPro" id="IPR023267">
    <property type="entry name" value="RCMT"/>
</dbReference>
<keyword evidence="4 11" id="KW-0808">Transferase</keyword>